<gene>
    <name evidence="1" type="ORF">L2E82_18172</name>
</gene>
<keyword evidence="2" id="KW-1185">Reference proteome</keyword>
<sequence>MESVGISKKQGQRHFVNYQIFCFDLKIFYWISEQECWSNTTGTNSLSQLYGFIPLILFLRTTIPGLWFHSPKQPTEFGLLTTVGPLINTTTHCYSHQLSHPALLPSQGDKSTNDADDTSP</sequence>
<proteinExistence type="predicted"/>
<dbReference type="EMBL" id="CM042011">
    <property type="protein sequence ID" value="KAI3767772.1"/>
    <property type="molecule type" value="Genomic_DNA"/>
</dbReference>
<dbReference type="Proteomes" id="UP001055811">
    <property type="component" value="Linkage Group LG03"/>
</dbReference>
<reference evidence="2" key="1">
    <citation type="journal article" date="2022" name="Mol. Ecol. Resour.">
        <title>The genomes of chicory, endive, great burdock and yacon provide insights into Asteraceae palaeo-polyploidization history and plant inulin production.</title>
        <authorList>
            <person name="Fan W."/>
            <person name="Wang S."/>
            <person name="Wang H."/>
            <person name="Wang A."/>
            <person name="Jiang F."/>
            <person name="Liu H."/>
            <person name="Zhao H."/>
            <person name="Xu D."/>
            <person name="Zhang Y."/>
        </authorList>
    </citation>
    <scope>NUCLEOTIDE SEQUENCE [LARGE SCALE GENOMIC DNA]</scope>
    <source>
        <strain evidence="2">cv. Punajuju</strain>
    </source>
</reference>
<evidence type="ECO:0000313" key="2">
    <source>
        <dbReference type="Proteomes" id="UP001055811"/>
    </source>
</evidence>
<accession>A0ACB9FAS7</accession>
<name>A0ACB9FAS7_CICIN</name>
<protein>
    <submittedName>
        <fullName evidence="1">Uncharacterized protein</fullName>
    </submittedName>
</protein>
<organism evidence="1 2">
    <name type="scientific">Cichorium intybus</name>
    <name type="common">Chicory</name>
    <dbReference type="NCBI Taxonomy" id="13427"/>
    <lineage>
        <taxon>Eukaryota</taxon>
        <taxon>Viridiplantae</taxon>
        <taxon>Streptophyta</taxon>
        <taxon>Embryophyta</taxon>
        <taxon>Tracheophyta</taxon>
        <taxon>Spermatophyta</taxon>
        <taxon>Magnoliopsida</taxon>
        <taxon>eudicotyledons</taxon>
        <taxon>Gunneridae</taxon>
        <taxon>Pentapetalae</taxon>
        <taxon>asterids</taxon>
        <taxon>campanulids</taxon>
        <taxon>Asterales</taxon>
        <taxon>Asteraceae</taxon>
        <taxon>Cichorioideae</taxon>
        <taxon>Cichorieae</taxon>
        <taxon>Cichoriinae</taxon>
        <taxon>Cichorium</taxon>
    </lineage>
</organism>
<comment type="caution">
    <text evidence="1">The sequence shown here is derived from an EMBL/GenBank/DDBJ whole genome shotgun (WGS) entry which is preliminary data.</text>
</comment>
<reference evidence="1 2" key="2">
    <citation type="journal article" date="2022" name="Mol. Ecol. Resour.">
        <title>The genomes of chicory, endive, great burdock and yacon provide insights into Asteraceae paleo-polyploidization history and plant inulin production.</title>
        <authorList>
            <person name="Fan W."/>
            <person name="Wang S."/>
            <person name="Wang H."/>
            <person name="Wang A."/>
            <person name="Jiang F."/>
            <person name="Liu H."/>
            <person name="Zhao H."/>
            <person name="Xu D."/>
            <person name="Zhang Y."/>
        </authorList>
    </citation>
    <scope>NUCLEOTIDE SEQUENCE [LARGE SCALE GENOMIC DNA]</scope>
    <source>
        <strain evidence="2">cv. Punajuju</strain>
        <tissue evidence="1">Leaves</tissue>
    </source>
</reference>
<evidence type="ECO:0000313" key="1">
    <source>
        <dbReference type="EMBL" id="KAI3767772.1"/>
    </source>
</evidence>